<protein>
    <submittedName>
        <fullName evidence="1">DNA-binding protein</fullName>
    </submittedName>
</protein>
<dbReference type="Proteomes" id="UP000179934">
    <property type="component" value="Unassembled WGS sequence"/>
</dbReference>
<dbReference type="OrthoDB" id="6506268at2"/>
<organism evidence="1 2">
    <name type="scientific">Aeromonas sobria</name>
    <dbReference type="NCBI Taxonomy" id="646"/>
    <lineage>
        <taxon>Bacteria</taxon>
        <taxon>Pseudomonadati</taxon>
        <taxon>Pseudomonadota</taxon>
        <taxon>Gammaproteobacteria</taxon>
        <taxon>Aeromonadales</taxon>
        <taxon>Aeromonadaceae</taxon>
        <taxon>Aeromonas</taxon>
    </lineage>
</organism>
<dbReference type="STRING" id="646.BJD16_13185"/>
<gene>
    <name evidence="1" type="ORF">BJD16_13185</name>
</gene>
<dbReference type="GeneID" id="58923862"/>
<dbReference type="RefSeq" id="WP_042023315.1">
    <property type="nucleotide sequence ID" value="NZ_CDBW01000041.1"/>
</dbReference>
<evidence type="ECO:0000313" key="1">
    <source>
        <dbReference type="EMBL" id="OHY92435.1"/>
    </source>
</evidence>
<comment type="caution">
    <text evidence="1">The sequence shown here is derived from an EMBL/GenBank/DDBJ whole genome shotgun (WGS) entry which is preliminary data.</text>
</comment>
<evidence type="ECO:0000313" key="2">
    <source>
        <dbReference type="Proteomes" id="UP000179934"/>
    </source>
</evidence>
<dbReference type="AlphaFoldDB" id="A0A1S2CUT0"/>
<reference evidence="1 2" key="1">
    <citation type="submission" date="2016-09" db="EMBL/GenBank/DDBJ databases">
        <title>Draft Genome Sequence of Aeromonas sobria Strain 08005, Isolated from Sick Rana catesbeiana.</title>
        <authorList>
            <person name="Yang Q."/>
        </authorList>
    </citation>
    <scope>NUCLEOTIDE SEQUENCE [LARGE SCALE GENOMIC DNA]</scope>
    <source>
        <strain evidence="1 2">08005</strain>
    </source>
</reference>
<accession>A0A1S2CUT0</accession>
<proteinExistence type="predicted"/>
<dbReference type="EMBL" id="MKFU01000014">
    <property type="protein sequence ID" value="OHY92435.1"/>
    <property type="molecule type" value="Genomic_DNA"/>
</dbReference>
<keyword evidence="1" id="KW-0238">DNA-binding</keyword>
<name>A0A1S2CUT0_AERSO</name>
<sequence>MTTRIKPIRIPSDVSQLPLDYPFGNRVSESLEEYAKRQGMSIGAIKKRADRGQLPILQDGPGAPREVNLYALFLQARYQAERYVTMTLA</sequence>
<dbReference type="GO" id="GO:0003677">
    <property type="term" value="F:DNA binding"/>
    <property type="evidence" value="ECO:0007669"/>
    <property type="project" value="UniProtKB-KW"/>
</dbReference>